<protein>
    <submittedName>
        <fullName evidence="7">Flippase</fullName>
    </submittedName>
</protein>
<feature type="transmembrane region" description="Helical" evidence="6">
    <location>
        <begin position="327"/>
        <end position="348"/>
    </location>
</feature>
<dbReference type="PANTHER" id="PTHR30250">
    <property type="entry name" value="PST FAMILY PREDICTED COLANIC ACID TRANSPORTER"/>
    <property type="match status" value="1"/>
</dbReference>
<dbReference type="AlphaFoldDB" id="A0AA42QNK6"/>
<comment type="caution">
    <text evidence="7">The sequence shown here is derived from an EMBL/GenBank/DDBJ whole genome shotgun (WGS) entry which is preliminary data.</text>
</comment>
<comment type="subcellular location">
    <subcellularLocation>
        <location evidence="1">Cell membrane</location>
        <topology evidence="1">Multi-pass membrane protein</topology>
    </subcellularLocation>
</comment>
<feature type="transmembrane region" description="Helical" evidence="6">
    <location>
        <begin position="12"/>
        <end position="31"/>
    </location>
</feature>
<dbReference type="PANTHER" id="PTHR30250:SF11">
    <property type="entry name" value="O-ANTIGEN TRANSPORTER-RELATED"/>
    <property type="match status" value="1"/>
</dbReference>
<evidence type="ECO:0000256" key="5">
    <source>
        <dbReference type="ARBA" id="ARBA00023136"/>
    </source>
</evidence>
<feature type="transmembrane region" description="Helical" evidence="6">
    <location>
        <begin position="147"/>
        <end position="167"/>
    </location>
</feature>
<dbReference type="CDD" id="cd13128">
    <property type="entry name" value="MATE_Wzx_like"/>
    <property type="match status" value="1"/>
</dbReference>
<proteinExistence type="predicted"/>
<feature type="transmembrane region" description="Helical" evidence="6">
    <location>
        <begin position="360"/>
        <end position="382"/>
    </location>
</feature>
<feature type="transmembrane region" description="Helical" evidence="6">
    <location>
        <begin position="220"/>
        <end position="242"/>
    </location>
</feature>
<keyword evidence="2" id="KW-1003">Cell membrane</keyword>
<feature type="transmembrane region" description="Helical" evidence="6">
    <location>
        <begin position="173"/>
        <end position="199"/>
    </location>
</feature>
<keyword evidence="4 6" id="KW-1133">Transmembrane helix</keyword>
<sequence>MNIAEKKRFLGNFLSLATLQGLNYILPLLTLPYLVRVLGAEKFGLIAFATAVVGYFIVLTDYGFNFSATREVANHRDDKNKLVEIFSSVMIIKVLLLLISFVILLFLIISFEKIGTDALLYILTFGSVVGQVLFPVWFFQGVERMKYITIINIISKTIFTVAIFLLVKQTSDYLLVPLLTSVGIIIASLISLYIVFFNFKVKFKFQKIATIKQYLKGGSPLFYTSAMSNLLTSSGVIVLSLVANNTVVGYFSALEKLFRAVVGLFTPLTQALYPISCNKVQDPSIAKSYIRKLLYFIGGGALCVALGFAIFSEYIVTTMYGKEFATYSYILTTMMIWLFFGVINNILGIQYLSASKNDKYYMYSFFIAGIITVLLNILLVPYFLINGIIFSMIFGEILLTVCMIYFILRFKI</sequence>
<accession>A0AA42QNK6</accession>
<feature type="transmembrane region" description="Helical" evidence="6">
    <location>
        <begin position="293"/>
        <end position="315"/>
    </location>
</feature>
<evidence type="ECO:0000313" key="8">
    <source>
        <dbReference type="Proteomes" id="UP001161567"/>
    </source>
</evidence>
<evidence type="ECO:0000256" key="6">
    <source>
        <dbReference type="SAM" id="Phobius"/>
    </source>
</evidence>
<keyword evidence="3 6" id="KW-0812">Transmembrane</keyword>
<feature type="transmembrane region" description="Helical" evidence="6">
    <location>
        <begin position="121"/>
        <end position="140"/>
    </location>
</feature>
<evidence type="ECO:0000256" key="4">
    <source>
        <dbReference type="ARBA" id="ARBA00022989"/>
    </source>
</evidence>
<evidence type="ECO:0000313" key="7">
    <source>
        <dbReference type="EMBL" id="MDH1436918.1"/>
    </source>
</evidence>
<dbReference type="GO" id="GO:0005886">
    <property type="term" value="C:plasma membrane"/>
    <property type="evidence" value="ECO:0007669"/>
    <property type="project" value="UniProtKB-SubCell"/>
</dbReference>
<dbReference type="Pfam" id="PF01943">
    <property type="entry name" value="Polysacc_synt"/>
    <property type="match status" value="1"/>
</dbReference>
<keyword evidence="5 6" id="KW-0472">Membrane</keyword>
<feature type="transmembrane region" description="Helical" evidence="6">
    <location>
        <begin position="388"/>
        <end position="408"/>
    </location>
</feature>
<gene>
    <name evidence="7" type="ORF">N5I27_00400</name>
</gene>
<feature type="transmembrane region" description="Helical" evidence="6">
    <location>
        <begin position="257"/>
        <end position="273"/>
    </location>
</feature>
<feature type="transmembrane region" description="Helical" evidence="6">
    <location>
        <begin position="85"/>
        <end position="109"/>
    </location>
</feature>
<organism evidence="7 8">
    <name type="scientific">Acinetobacter johnsonii</name>
    <dbReference type="NCBI Taxonomy" id="40214"/>
    <lineage>
        <taxon>Bacteria</taxon>
        <taxon>Pseudomonadati</taxon>
        <taxon>Pseudomonadota</taxon>
        <taxon>Gammaproteobacteria</taxon>
        <taxon>Moraxellales</taxon>
        <taxon>Moraxellaceae</taxon>
        <taxon>Acinetobacter</taxon>
    </lineage>
</organism>
<dbReference type="RefSeq" id="WP_279746249.1">
    <property type="nucleotide sequence ID" value="NZ_JAOCIL010000001.1"/>
</dbReference>
<evidence type="ECO:0000256" key="3">
    <source>
        <dbReference type="ARBA" id="ARBA00022692"/>
    </source>
</evidence>
<evidence type="ECO:0000256" key="2">
    <source>
        <dbReference type="ARBA" id="ARBA00022475"/>
    </source>
</evidence>
<dbReference type="Proteomes" id="UP001161567">
    <property type="component" value="Unassembled WGS sequence"/>
</dbReference>
<name>A0AA42QNK6_ACIJO</name>
<dbReference type="InterPro" id="IPR050833">
    <property type="entry name" value="Poly_Biosynth_Transport"/>
</dbReference>
<reference evidence="7" key="1">
    <citation type="submission" date="2022-09" db="EMBL/GenBank/DDBJ databases">
        <title>Intensive care unit water sources are persistently colonized with multi-drug resistant bacteria and are the site of extensive horizontal gene transfer of antibiotic resistance genes.</title>
        <authorList>
            <person name="Diorio-Toth L."/>
        </authorList>
    </citation>
    <scope>NUCLEOTIDE SEQUENCE</scope>
    <source>
        <strain evidence="7">GD03725</strain>
    </source>
</reference>
<evidence type="ECO:0000256" key="1">
    <source>
        <dbReference type="ARBA" id="ARBA00004651"/>
    </source>
</evidence>
<dbReference type="EMBL" id="JAOCIL010000001">
    <property type="protein sequence ID" value="MDH1436918.1"/>
    <property type="molecule type" value="Genomic_DNA"/>
</dbReference>
<dbReference type="InterPro" id="IPR002797">
    <property type="entry name" value="Polysacc_synth"/>
</dbReference>
<feature type="transmembrane region" description="Helical" evidence="6">
    <location>
        <begin position="43"/>
        <end position="64"/>
    </location>
</feature>